<evidence type="ECO:0000259" key="4">
    <source>
        <dbReference type="PROSITE" id="PS51651"/>
    </source>
</evidence>
<dbReference type="InterPro" id="IPR046769">
    <property type="entry name" value="DOCKER_Lobe_A"/>
</dbReference>
<name>A0A6A4S1R2_SCOMX</name>
<accession>A0A6A4S1R2</accession>
<feature type="compositionally biased region" description="Basic and acidic residues" evidence="3">
    <location>
        <begin position="872"/>
        <end position="886"/>
    </location>
</feature>
<feature type="compositionally biased region" description="Polar residues" evidence="3">
    <location>
        <begin position="829"/>
        <end position="853"/>
    </location>
</feature>
<dbReference type="Pfam" id="PF06920">
    <property type="entry name" value="DHR-2_Lobe_A"/>
    <property type="match status" value="1"/>
</dbReference>
<evidence type="ECO:0000256" key="1">
    <source>
        <dbReference type="ARBA" id="ARBA00022658"/>
    </source>
</evidence>
<sequence>MYLADTSARESVPLCCGLLVFSPNLLSVSHTPQQLSQKSESIRRLVNSNGEASFSFPNPSFSLSPLDSISSPSLEKINKCRHGELCGQHDCHIEADGRLPLRSSDQHLRQDKERCGVSAARLALYNSALTSGEIPLYASTPTNDFGAQMEGEKIEFISQDFLMETFIMFKDLIGKNVYPSDWVIMNMMQNKVFLRAINQYAAVLNKKFLDQTNFELQLWNNYFHLAVAFLTQESLQLENFSSDKRAKIFHKYQDMRRQIGFEIRDMWYNLGPHKIKFIPEMVGPILEMTLVPEIELRKATIPIFFDMMQCEFHFTCVTFQRFENEIITKLDHEVEGGRGDEQYKVLFQKMKHMYLAKTGENFVTLVVRLLERLLDYRTIMHDENKENRMSCTVNVLNFYKEIDREEMYIRYLYKLCDLHKECDNYTEAAYTLLLHAKLLKWSDEPCAAHLTQRDGYHAATQGQLKDQLYQQIINYFDKGKMWEEAIILGKELAEQYENEMFDFEQLSASLRKQAQFYENIVKVIRPKPDYFAVGYYGMGFPSFLRNKMFIYRGKEYERREDFEARLLTQFPNAEKMKTTTAPSEDTKCSSGQNIQCFTVKPILDLPAKFQNKLVSEQILSFYTVNEVHKFQYSRPVRKGEKDPDNEFANMWIERTKYTTAYKLPGILRWFEVKSVSTEEISPLENAIETMQLANEKISSIVQRHLTDPNLPINPLSMLLNGIVDPAVMGGFANYEKAFFNDKYMQEHQDDLDKIEKLKDLIAWQIPHLSEGVRIHGEKVTEALRPFHDRMEACFRQLREKVEKQYGVKTLPTADERRGPRPHSMVRSFTMPSSQRPLSVASVTSISSDNTPSRPGSDGFALEPLLPKKLHTKSQDKLDRDESERDRKDKKKEKRNSKHQEIFDKEMKTTEIQLQPAEAVILSETETLMWFDDECEVMYRCTGLELNGMGCSDKGETPPPLPVKGSTADYGNLLDNQDTTGPSTPPPPPPHQRPIPPPLPSKTPPPPPPKTTRKQASIDSGIVHFLKTTRSATGIASHRSVVTEFVDAAYETTPLPLGDFYRKNSKSFSCSEKRSRQTLRQGCNVKSATRFPGSANLSQLRGNGRVVVQLSQIVSCRNRRQGSGCVSLSGEKVVCSLLSRNMKPNIVAQSIQQIASVQNSLFDFL</sequence>
<dbReference type="Gene3D" id="1.25.40.410">
    <property type="match status" value="1"/>
</dbReference>
<dbReference type="Pfam" id="PF20421">
    <property type="entry name" value="DHR-2_Lobe_C"/>
    <property type="match status" value="1"/>
</dbReference>
<feature type="domain" description="DOCKER" evidence="4">
    <location>
        <begin position="399"/>
        <end position="810"/>
    </location>
</feature>
<dbReference type="EMBL" id="VEVO01000020">
    <property type="protein sequence ID" value="KAF0025580.1"/>
    <property type="molecule type" value="Genomic_DNA"/>
</dbReference>
<dbReference type="FunFam" id="1.20.58.740:FF:000004">
    <property type="entry name" value="Dedicator of cytokinesis protein 1"/>
    <property type="match status" value="1"/>
</dbReference>
<dbReference type="GO" id="GO:0016477">
    <property type="term" value="P:cell migration"/>
    <property type="evidence" value="ECO:0007669"/>
    <property type="project" value="TreeGrafter"/>
</dbReference>
<feature type="compositionally biased region" description="Pro residues" evidence="3">
    <location>
        <begin position="982"/>
        <end position="1009"/>
    </location>
</feature>
<dbReference type="Gene3D" id="1.20.58.740">
    <property type="match status" value="1"/>
</dbReference>
<organism evidence="5 6">
    <name type="scientific">Scophthalmus maximus</name>
    <name type="common">Turbot</name>
    <name type="synonym">Psetta maxima</name>
    <dbReference type="NCBI Taxonomy" id="52904"/>
    <lineage>
        <taxon>Eukaryota</taxon>
        <taxon>Metazoa</taxon>
        <taxon>Chordata</taxon>
        <taxon>Craniata</taxon>
        <taxon>Vertebrata</taxon>
        <taxon>Euteleostomi</taxon>
        <taxon>Actinopterygii</taxon>
        <taxon>Neopterygii</taxon>
        <taxon>Teleostei</taxon>
        <taxon>Neoteleostei</taxon>
        <taxon>Acanthomorphata</taxon>
        <taxon>Carangaria</taxon>
        <taxon>Pleuronectiformes</taxon>
        <taxon>Pleuronectoidei</taxon>
        <taxon>Scophthalmidae</taxon>
        <taxon>Scophthalmus</taxon>
    </lineage>
</organism>
<dbReference type="InterPro" id="IPR056372">
    <property type="entry name" value="TPR_DOCK"/>
</dbReference>
<feature type="region of interest" description="Disordered" evidence="3">
    <location>
        <begin position="805"/>
        <end position="904"/>
    </location>
</feature>
<dbReference type="GO" id="GO:0005085">
    <property type="term" value="F:guanyl-nucleotide exchange factor activity"/>
    <property type="evidence" value="ECO:0007669"/>
    <property type="project" value="UniProtKB-KW"/>
</dbReference>
<reference evidence="5 6" key="1">
    <citation type="submission" date="2019-06" db="EMBL/GenBank/DDBJ databases">
        <title>Draft genomes of female and male turbot (Scophthalmus maximus).</title>
        <authorList>
            <person name="Xu H."/>
            <person name="Xu X.-W."/>
            <person name="Shao C."/>
            <person name="Chen S."/>
        </authorList>
    </citation>
    <scope>NUCLEOTIDE SEQUENCE [LARGE SCALE GENOMIC DNA]</scope>
    <source>
        <strain evidence="5">Ysfricsl-2016a</strain>
        <tissue evidence="5">Blood</tissue>
    </source>
</reference>
<dbReference type="PANTHER" id="PTHR45653">
    <property type="entry name" value="DEDICATOR OF CYTOKINESIS"/>
    <property type="match status" value="1"/>
</dbReference>
<dbReference type="GO" id="GO:0005886">
    <property type="term" value="C:plasma membrane"/>
    <property type="evidence" value="ECO:0007669"/>
    <property type="project" value="TreeGrafter"/>
</dbReference>
<dbReference type="Pfam" id="PF20422">
    <property type="entry name" value="DHR-2_Lobe_B"/>
    <property type="match status" value="1"/>
</dbReference>
<dbReference type="PROSITE" id="PS51651">
    <property type="entry name" value="DOCKER"/>
    <property type="match status" value="1"/>
</dbReference>
<evidence type="ECO:0000313" key="5">
    <source>
        <dbReference type="EMBL" id="KAF0025580.1"/>
    </source>
</evidence>
<dbReference type="InterPro" id="IPR026791">
    <property type="entry name" value="DOCK"/>
</dbReference>
<dbReference type="InterPro" id="IPR046773">
    <property type="entry name" value="DOCKER_Lobe_C"/>
</dbReference>
<protein>
    <recommendedName>
        <fullName evidence="4">DOCKER domain-containing protein</fullName>
    </recommendedName>
</protein>
<dbReference type="PANTHER" id="PTHR45653:SF1">
    <property type="entry name" value="DEDICATOR OF CYTOKINESIS PROTEIN 1"/>
    <property type="match status" value="1"/>
</dbReference>
<evidence type="ECO:0000256" key="3">
    <source>
        <dbReference type="SAM" id="MobiDB-lite"/>
    </source>
</evidence>
<dbReference type="Pfam" id="PF23554">
    <property type="entry name" value="TPR_DOCK"/>
    <property type="match status" value="1"/>
</dbReference>
<keyword evidence="1" id="KW-0344">Guanine-nucleotide releasing factor</keyword>
<evidence type="ECO:0000256" key="2">
    <source>
        <dbReference type="PROSITE-ProRule" id="PRU00984"/>
    </source>
</evidence>
<gene>
    <name evidence="5" type="ORF">F2P81_022461</name>
</gene>
<comment type="similarity">
    <text evidence="2">Belongs to the DOCK family.</text>
</comment>
<dbReference type="GO" id="GO:0007264">
    <property type="term" value="P:small GTPase-mediated signal transduction"/>
    <property type="evidence" value="ECO:0007669"/>
    <property type="project" value="InterPro"/>
</dbReference>
<feature type="region of interest" description="Disordered" evidence="3">
    <location>
        <begin position="951"/>
        <end position="1016"/>
    </location>
</feature>
<comment type="caution">
    <text evidence="5">The sequence shown here is derived from an EMBL/GenBank/DDBJ whole genome shotgun (WGS) entry which is preliminary data.</text>
</comment>
<evidence type="ECO:0000313" key="6">
    <source>
        <dbReference type="Proteomes" id="UP000438429"/>
    </source>
</evidence>
<dbReference type="GO" id="GO:0007520">
    <property type="term" value="P:myoblast fusion"/>
    <property type="evidence" value="ECO:0007669"/>
    <property type="project" value="TreeGrafter"/>
</dbReference>
<dbReference type="AlphaFoldDB" id="A0A6A4S1R2"/>
<feature type="compositionally biased region" description="Basic residues" evidence="3">
    <location>
        <begin position="887"/>
        <end position="896"/>
    </location>
</feature>
<dbReference type="InterPro" id="IPR043162">
    <property type="entry name" value="DOCK_C_lobe_C"/>
</dbReference>
<dbReference type="FunFam" id="1.25.40.410:FF:000004">
    <property type="entry name" value="Dedicator of cytokinesis protein 1"/>
    <property type="match status" value="1"/>
</dbReference>
<dbReference type="InterPro" id="IPR027357">
    <property type="entry name" value="DOCKER_dom"/>
</dbReference>
<dbReference type="GO" id="GO:0005737">
    <property type="term" value="C:cytoplasm"/>
    <property type="evidence" value="ECO:0007669"/>
    <property type="project" value="TreeGrafter"/>
</dbReference>
<dbReference type="InterPro" id="IPR043161">
    <property type="entry name" value="DOCK_C_lobe_A"/>
</dbReference>
<dbReference type="Proteomes" id="UP000438429">
    <property type="component" value="Unassembled WGS sequence"/>
</dbReference>
<dbReference type="InterPro" id="IPR046770">
    <property type="entry name" value="DOCKER_Lobe_B"/>
</dbReference>
<dbReference type="GO" id="GO:0031267">
    <property type="term" value="F:small GTPase binding"/>
    <property type="evidence" value="ECO:0007669"/>
    <property type="project" value="TreeGrafter"/>
</dbReference>
<proteinExistence type="inferred from homology"/>